<feature type="region of interest" description="Disordered" evidence="1">
    <location>
        <begin position="21"/>
        <end position="63"/>
    </location>
</feature>
<keyword evidence="3" id="KW-1185">Reference proteome</keyword>
<name>A0A1H8DC90_9FLAO</name>
<evidence type="ECO:0000313" key="2">
    <source>
        <dbReference type="EMBL" id="SEN04107.1"/>
    </source>
</evidence>
<reference evidence="3" key="1">
    <citation type="submission" date="2016-10" db="EMBL/GenBank/DDBJ databases">
        <authorList>
            <person name="Varghese N."/>
            <person name="Submissions S."/>
        </authorList>
    </citation>
    <scope>NUCLEOTIDE SEQUENCE [LARGE SCALE GENOMIC DNA]</scope>
    <source>
        <strain evidence="3">DSM 17453</strain>
    </source>
</reference>
<evidence type="ECO:0000313" key="3">
    <source>
        <dbReference type="Proteomes" id="UP000199450"/>
    </source>
</evidence>
<accession>A0A1H8DC90</accession>
<dbReference type="RefSeq" id="WP_177175327.1">
    <property type="nucleotide sequence ID" value="NZ_FOBV01000012.1"/>
</dbReference>
<organism evidence="2 3">
    <name type="scientific">Chryseobacterium taichungense</name>
    <dbReference type="NCBI Taxonomy" id="295069"/>
    <lineage>
        <taxon>Bacteria</taxon>
        <taxon>Pseudomonadati</taxon>
        <taxon>Bacteroidota</taxon>
        <taxon>Flavobacteriia</taxon>
        <taxon>Flavobacteriales</taxon>
        <taxon>Weeksellaceae</taxon>
        <taxon>Chryseobacterium group</taxon>
        <taxon>Chryseobacterium</taxon>
    </lineage>
</organism>
<dbReference type="Proteomes" id="UP000199450">
    <property type="component" value="Unassembled WGS sequence"/>
</dbReference>
<gene>
    <name evidence="2" type="ORF">SAMN05421856_11265</name>
</gene>
<evidence type="ECO:0000256" key="1">
    <source>
        <dbReference type="SAM" id="MobiDB-lite"/>
    </source>
</evidence>
<dbReference type="EMBL" id="FOBV01000012">
    <property type="protein sequence ID" value="SEN04107.1"/>
    <property type="molecule type" value="Genomic_DNA"/>
</dbReference>
<feature type="compositionally biased region" description="Basic residues" evidence="1">
    <location>
        <begin position="23"/>
        <end position="39"/>
    </location>
</feature>
<dbReference type="AlphaFoldDB" id="A0A1H8DC90"/>
<proteinExistence type="predicted"/>
<protein>
    <submittedName>
        <fullName evidence="2">Uncharacterized protein</fullName>
    </submittedName>
</protein>
<sequence length="63" mass="7371">MKILYNLRKNIMIFTASLSQVSKKPHQRYTKPGKTKYIGKRSENDQNSNINEEDVKLQDSKNT</sequence>
<feature type="compositionally biased region" description="Basic and acidic residues" evidence="1">
    <location>
        <begin position="53"/>
        <end position="63"/>
    </location>
</feature>